<dbReference type="SUPFAM" id="SSF46785">
    <property type="entry name" value="Winged helix' DNA-binding domain"/>
    <property type="match status" value="1"/>
</dbReference>
<protein>
    <submittedName>
        <fullName evidence="2">Lineage-specific thermal regulator protein</fullName>
    </submittedName>
</protein>
<dbReference type="PANTHER" id="PTHR33169:SF14">
    <property type="entry name" value="TRANSCRIPTIONAL REGULATOR RV3488"/>
    <property type="match status" value="1"/>
</dbReference>
<dbReference type="EMBL" id="SJPV01000008">
    <property type="protein sequence ID" value="TWU34196.1"/>
    <property type="molecule type" value="Genomic_DNA"/>
</dbReference>
<dbReference type="AlphaFoldDB" id="A0A5C6DGJ0"/>
<accession>A0A5C6DGJ0</accession>
<proteinExistence type="predicted"/>
<gene>
    <name evidence="2" type="ORF">Poly41_43420</name>
</gene>
<evidence type="ECO:0000259" key="1">
    <source>
        <dbReference type="Pfam" id="PF03551"/>
    </source>
</evidence>
<dbReference type="Proteomes" id="UP000319143">
    <property type="component" value="Unassembled WGS sequence"/>
</dbReference>
<dbReference type="InterPro" id="IPR052509">
    <property type="entry name" value="Metal_resp_DNA-bind_regulator"/>
</dbReference>
<dbReference type="Pfam" id="PF03551">
    <property type="entry name" value="PadR"/>
    <property type="match status" value="1"/>
</dbReference>
<evidence type="ECO:0000313" key="3">
    <source>
        <dbReference type="Proteomes" id="UP000319143"/>
    </source>
</evidence>
<feature type="domain" description="Transcription regulator PadR N-terminal" evidence="1">
    <location>
        <begin position="15"/>
        <end position="87"/>
    </location>
</feature>
<reference evidence="2 3" key="1">
    <citation type="submission" date="2019-02" db="EMBL/GenBank/DDBJ databases">
        <title>Deep-cultivation of Planctomycetes and their phenomic and genomic characterization uncovers novel biology.</title>
        <authorList>
            <person name="Wiegand S."/>
            <person name="Jogler M."/>
            <person name="Boedeker C."/>
            <person name="Pinto D."/>
            <person name="Vollmers J."/>
            <person name="Rivas-Marin E."/>
            <person name="Kohn T."/>
            <person name="Peeters S.H."/>
            <person name="Heuer A."/>
            <person name="Rast P."/>
            <person name="Oberbeckmann S."/>
            <person name="Bunk B."/>
            <person name="Jeske O."/>
            <person name="Meyerdierks A."/>
            <person name="Storesund J.E."/>
            <person name="Kallscheuer N."/>
            <person name="Luecker S."/>
            <person name="Lage O.M."/>
            <person name="Pohl T."/>
            <person name="Merkel B.J."/>
            <person name="Hornburger P."/>
            <person name="Mueller R.-W."/>
            <person name="Bruemmer F."/>
            <person name="Labrenz M."/>
            <person name="Spormann A.M."/>
            <person name="Op Den Camp H."/>
            <person name="Overmann J."/>
            <person name="Amann R."/>
            <person name="Jetten M.S.M."/>
            <person name="Mascher T."/>
            <person name="Medema M.H."/>
            <person name="Devos D.P."/>
            <person name="Kaster A.-K."/>
            <person name="Ovreas L."/>
            <person name="Rohde M."/>
            <person name="Galperin M.Y."/>
            <person name="Jogler C."/>
        </authorList>
    </citation>
    <scope>NUCLEOTIDE SEQUENCE [LARGE SCALE GENOMIC DNA]</scope>
    <source>
        <strain evidence="2 3">Poly41</strain>
    </source>
</reference>
<dbReference type="PANTHER" id="PTHR33169">
    <property type="entry name" value="PADR-FAMILY TRANSCRIPTIONAL REGULATOR"/>
    <property type="match status" value="1"/>
</dbReference>
<dbReference type="RefSeq" id="WP_146528611.1">
    <property type="nucleotide sequence ID" value="NZ_SJPV01000008.1"/>
</dbReference>
<dbReference type="InterPro" id="IPR036390">
    <property type="entry name" value="WH_DNA-bd_sf"/>
</dbReference>
<sequence>MASKELIAASTRPLVLAILSRGESYGYAIIDQVREQSDGHLEWSEGMLYPVLHRMEKEKLILSSWKIGENGRKRKYYRLSKSGTRGIEAERTQWLAVHETLVSFWGAKTCLS</sequence>
<dbReference type="OrthoDB" id="9808017at2"/>
<comment type="caution">
    <text evidence="2">The sequence shown here is derived from an EMBL/GenBank/DDBJ whole genome shotgun (WGS) entry which is preliminary data.</text>
</comment>
<name>A0A5C6DGJ0_9BACT</name>
<dbReference type="InterPro" id="IPR005149">
    <property type="entry name" value="Tscrpt_reg_PadR_N"/>
</dbReference>
<evidence type="ECO:0000313" key="2">
    <source>
        <dbReference type="EMBL" id="TWU34196.1"/>
    </source>
</evidence>
<organism evidence="2 3">
    <name type="scientific">Novipirellula artificiosorum</name>
    <dbReference type="NCBI Taxonomy" id="2528016"/>
    <lineage>
        <taxon>Bacteria</taxon>
        <taxon>Pseudomonadati</taxon>
        <taxon>Planctomycetota</taxon>
        <taxon>Planctomycetia</taxon>
        <taxon>Pirellulales</taxon>
        <taxon>Pirellulaceae</taxon>
        <taxon>Novipirellula</taxon>
    </lineage>
</organism>
<dbReference type="InterPro" id="IPR036388">
    <property type="entry name" value="WH-like_DNA-bd_sf"/>
</dbReference>
<dbReference type="Gene3D" id="1.10.10.10">
    <property type="entry name" value="Winged helix-like DNA-binding domain superfamily/Winged helix DNA-binding domain"/>
    <property type="match status" value="1"/>
</dbReference>
<keyword evidence="3" id="KW-1185">Reference proteome</keyword>